<evidence type="ECO:0000313" key="2">
    <source>
        <dbReference type="EMBL" id="KAJ9607916.1"/>
    </source>
</evidence>
<evidence type="ECO:0000256" key="1">
    <source>
        <dbReference type="SAM" id="MobiDB-lite"/>
    </source>
</evidence>
<dbReference type="AlphaFoldDB" id="A0AA39CGL4"/>
<comment type="caution">
    <text evidence="2">The sequence shown here is derived from an EMBL/GenBank/DDBJ whole genome shotgun (WGS) entry which is preliminary data.</text>
</comment>
<dbReference type="Gene3D" id="3.40.50.150">
    <property type="entry name" value="Vaccinia Virus protein VP39"/>
    <property type="match status" value="1"/>
</dbReference>
<dbReference type="EMBL" id="JAPDRK010000011">
    <property type="protein sequence ID" value="KAJ9607916.1"/>
    <property type="molecule type" value="Genomic_DNA"/>
</dbReference>
<gene>
    <name evidence="2" type="ORF">H2200_007995</name>
</gene>
<protein>
    <recommendedName>
        <fullName evidence="4">Methyltransferase</fullName>
    </recommendedName>
</protein>
<dbReference type="Pfam" id="PF13489">
    <property type="entry name" value="Methyltransf_23"/>
    <property type="match status" value="1"/>
</dbReference>
<accession>A0AA39CGL4</accession>
<sequence>MSETVGDQGQADLGGLAPDQAPNPDAQLQVDTSDDNDSALGLDTSSTTSASLTSSIQNYKYENGRRYHAYREGTYPLPNDEPEQDRQDLLHHIFRLILDGKLLRAPLRHAPQRVLDVGTGTGIWAMDFADEFPESIVIGTDLSPIQPTWVPPNCKFLIDDAESEWLYKPEEAFDYIHWRGLGGSIADWPKYYRQVWNSLPPGGWCEAQEYEAWLRSDDDTINMTGKSLLQWCELVDEASMKFGKKVNIAGLQKQHMIDAGFVDVREDMYKVPVGTWPKDPKLKEMGLFEREHMLAAVEPFTLALLTRVLGWSVESTQVLMANVRNEFRDKKNHVYSYFHFVYGRKPEAPT</sequence>
<feature type="compositionally biased region" description="Low complexity" evidence="1">
    <location>
        <begin position="38"/>
        <end position="47"/>
    </location>
</feature>
<reference evidence="2" key="1">
    <citation type="submission" date="2022-10" db="EMBL/GenBank/DDBJ databases">
        <title>Culturing micro-colonial fungi from biological soil crusts in the Mojave desert and describing Neophaeococcomyces mojavensis, and introducing the new genera and species Taxawa tesnikishii.</title>
        <authorList>
            <person name="Kurbessoian T."/>
            <person name="Stajich J.E."/>
        </authorList>
    </citation>
    <scope>NUCLEOTIDE SEQUENCE</scope>
    <source>
        <strain evidence="2">TK_41</strain>
    </source>
</reference>
<evidence type="ECO:0008006" key="4">
    <source>
        <dbReference type="Google" id="ProtNLM"/>
    </source>
</evidence>
<dbReference type="PANTHER" id="PTHR43591">
    <property type="entry name" value="METHYLTRANSFERASE"/>
    <property type="match status" value="1"/>
</dbReference>
<dbReference type="GO" id="GO:0008168">
    <property type="term" value="F:methyltransferase activity"/>
    <property type="evidence" value="ECO:0007669"/>
    <property type="project" value="TreeGrafter"/>
</dbReference>
<dbReference type="Proteomes" id="UP001172673">
    <property type="component" value="Unassembled WGS sequence"/>
</dbReference>
<dbReference type="CDD" id="cd02440">
    <property type="entry name" value="AdoMet_MTases"/>
    <property type="match status" value="1"/>
</dbReference>
<evidence type="ECO:0000313" key="3">
    <source>
        <dbReference type="Proteomes" id="UP001172673"/>
    </source>
</evidence>
<organism evidence="2 3">
    <name type="scientific">Cladophialophora chaetospira</name>
    <dbReference type="NCBI Taxonomy" id="386627"/>
    <lineage>
        <taxon>Eukaryota</taxon>
        <taxon>Fungi</taxon>
        <taxon>Dikarya</taxon>
        <taxon>Ascomycota</taxon>
        <taxon>Pezizomycotina</taxon>
        <taxon>Eurotiomycetes</taxon>
        <taxon>Chaetothyriomycetidae</taxon>
        <taxon>Chaetothyriales</taxon>
        <taxon>Herpotrichiellaceae</taxon>
        <taxon>Cladophialophora</taxon>
    </lineage>
</organism>
<dbReference type="InterPro" id="IPR029063">
    <property type="entry name" value="SAM-dependent_MTases_sf"/>
</dbReference>
<feature type="region of interest" description="Disordered" evidence="1">
    <location>
        <begin position="1"/>
        <end position="47"/>
    </location>
</feature>
<name>A0AA39CGL4_9EURO</name>
<proteinExistence type="predicted"/>
<dbReference type="PANTHER" id="PTHR43591:SF10">
    <property type="entry name" value="ABC TRANSMEMBRANE TYPE-1 DOMAIN-CONTAINING PROTEIN-RELATED"/>
    <property type="match status" value="1"/>
</dbReference>
<dbReference type="SUPFAM" id="SSF53335">
    <property type="entry name" value="S-adenosyl-L-methionine-dependent methyltransferases"/>
    <property type="match status" value="1"/>
</dbReference>
<keyword evidence="3" id="KW-1185">Reference proteome</keyword>